<name>A0A502CT90_9MICO</name>
<evidence type="ECO:0000256" key="1">
    <source>
        <dbReference type="SAM" id="MobiDB-lite"/>
    </source>
</evidence>
<evidence type="ECO:0000313" key="2">
    <source>
        <dbReference type="EMBL" id="TPG14951.1"/>
    </source>
</evidence>
<feature type="compositionally biased region" description="Basic and acidic residues" evidence="1">
    <location>
        <begin position="31"/>
        <end position="70"/>
    </location>
</feature>
<feature type="compositionally biased region" description="Basic and acidic residues" evidence="1">
    <location>
        <begin position="10"/>
        <end position="19"/>
    </location>
</feature>
<proteinExistence type="predicted"/>
<organism evidence="2 3">
    <name type="scientific">Pedococcus bigeumensis</name>
    <dbReference type="NCBI Taxonomy" id="433644"/>
    <lineage>
        <taxon>Bacteria</taxon>
        <taxon>Bacillati</taxon>
        <taxon>Actinomycetota</taxon>
        <taxon>Actinomycetes</taxon>
        <taxon>Micrococcales</taxon>
        <taxon>Intrasporangiaceae</taxon>
        <taxon>Pedococcus</taxon>
    </lineage>
</organism>
<dbReference type="Proteomes" id="UP000317722">
    <property type="component" value="Unassembled WGS sequence"/>
</dbReference>
<comment type="caution">
    <text evidence="2">The sequence shown here is derived from an EMBL/GenBank/DDBJ whole genome shotgun (WGS) entry which is preliminary data.</text>
</comment>
<accession>A0A502CT90</accession>
<feature type="region of interest" description="Disordered" evidence="1">
    <location>
        <begin position="1"/>
        <end position="125"/>
    </location>
</feature>
<dbReference type="RefSeq" id="WP_140742329.1">
    <property type="nucleotide sequence ID" value="NZ_RCZM01000005.1"/>
</dbReference>
<protein>
    <submittedName>
        <fullName evidence="2">Uncharacterized protein</fullName>
    </submittedName>
</protein>
<sequence>MTARHTPPHQSREPDHADDIDGSGDDGTASGERRAQVQRVLDDADARDEQADVRDSVAADRDGVADRESFLDPDSDYDASLRARRSAAMDRSDSKDDRASAAEDRSELTPDHDPPTDRDGSSNGV</sequence>
<gene>
    <name evidence="2" type="ORF">EAH86_15545</name>
</gene>
<dbReference type="AlphaFoldDB" id="A0A502CT90"/>
<dbReference type="EMBL" id="RCZM01000005">
    <property type="protein sequence ID" value="TPG14951.1"/>
    <property type="molecule type" value="Genomic_DNA"/>
</dbReference>
<keyword evidence="3" id="KW-1185">Reference proteome</keyword>
<reference evidence="2 3" key="1">
    <citation type="journal article" date="2019" name="Environ. Microbiol.">
        <title>Species interactions and distinct microbial communities in high Arctic permafrost affected cryosols are associated with the CH4 and CO2 gas fluxes.</title>
        <authorList>
            <person name="Altshuler I."/>
            <person name="Hamel J."/>
            <person name="Turney S."/>
            <person name="Magnuson E."/>
            <person name="Levesque R."/>
            <person name="Greer C."/>
            <person name="Whyte L.G."/>
        </authorList>
    </citation>
    <scope>NUCLEOTIDE SEQUENCE [LARGE SCALE GENOMIC DNA]</scope>
    <source>
        <strain evidence="2 3">S9.3A</strain>
    </source>
</reference>
<feature type="compositionally biased region" description="Basic and acidic residues" evidence="1">
    <location>
        <begin position="87"/>
        <end position="125"/>
    </location>
</feature>
<evidence type="ECO:0000313" key="3">
    <source>
        <dbReference type="Proteomes" id="UP000317722"/>
    </source>
</evidence>